<feature type="non-terminal residue" evidence="12">
    <location>
        <position position="129"/>
    </location>
</feature>
<evidence type="ECO:0000256" key="1">
    <source>
        <dbReference type="ARBA" id="ARBA00004141"/>
    </source>
</evidence>
<evidence type="ECO:0000256" key="4">
    <source>
        <dbReference type="ARBA" id="ARBA00022737"/>
    </source>
</evidence>
<evidence type="ECO:0000256" key="5">
    <source>
        <dbReference type="ARBA" id="ARBA00022989"/>
    </source>
</evidence>
<keyword evidence="2" id="KW-0813">Transport</keyword>
<keyword evidence="6" id="KW-0040">ANK repeat</keyword>
<dbReference type="GO" id="GO:1902495">
    <property type="term" value="C:transmembrane transporter complex"/>
    <property type="evidence" value="ECO:0007669"/>
    <property type="project" value="TreeGrafter"/>
</dbReference>
<dbReference type="Proteomes" id="UP001233999">
    <property type="component" value="Unassembled WGS sequence"/>
</dbReference>
<keyword evidence="5 10" id="KW-1133">Transmembrane helix</keyword>
<keyword evidence="7" id="KW-0406">Ion transport</keyword>
<name>A0AAD8EDG1_DIPPU</name>
<dbReference type="PANTHER" id="PTHR47143:SF4">
    <property type="entry name" value="TRANSIENT RECEPTOR POTENTIAL CATION CHANNEL PROTEIN PAINLESS"/>
    <property type="match status" value="1"/>
</dbReference>
<evidence type="ECO:0000256" key="2">
    <source>
        <dbReference type="ARBA" id="ARBA00022448"/>
    </source>
</evidence>
<comment type="caution">
    <text evidence="12">The sequence shown here is derived from an EMBL/GenBank/DDBJ whole genome shotgun (WGS) entry which is preliminary data.</text>
</comment>
<dbReference type="InterPro" id="IPR052076">
    <property type="entry name" value="TRP_cation_channel"/>
</dbReference>
<keyword evidence="3 10" id="KW-0812">Transmembrane</keyword>
<comment type="subcellular location">
    <subcellularLocation>
        <location evidence="1">Membrane</location>
        <topology evidence="1">Multi-pass membrane protein</topology>
    </subcellularLocation>
</comment>
<evidence type="ECO:0000256" key="3">
    <source>
        <dbReference type="ARBA" id="ARBA00022692"/>
    </source>
</evidence>
<evidence type="ECO:0000313" key="12">
    <source>
        <dbReference type="EMBL" id="KAJ9586480.1"/>
    </source>
</evidence>
<feature type="transmembrane region" description="Helical" evidence="10">
    <location>
        <begin position="94"/>
        <end position="117"/>
    </location>
</feature>
<evidence type="ECO:0000256" key="9">
    <source>
        <dbReference type="ARBA" id="ARBA00023303"/>
    </source>
</evidence>
<evidence type="ECO:0000313" key="13">
    <source>
        <dbReference type="Proteomes" id="UP001233999"/>
    </source>
</evidence>
<reference evidence="12" key="1">
    <citation type="journal article" date="2023" name="IScience">
        <title>Live-bearing cockroach genome reveals convergent evolutionary mechanisms linked to viviparity in insects and beyond.</title>
        <authorList>
            <person name="Fouks B."/>
            <person name="Harrison M.C."/>
            <person name="Mikhailova A.A."/>
            <person name="Marchal E."/>
            <person name="English S."/>
            <person name="Carruthers M."/>
            <person name="Jennings E.C."/>
            <person name="Chiamaka E.L."/>
            <person name="Frigard R.A."/>
            <person name="Pippel M."/>
            <person name="Attardo G.M."/>
            <person name="Benoit J.B."/>
            <person name="Bornberg-Bauer E."/>
            <person name="Tobe S.S."/>
        </authorList>
    </citation>
    <scope>NUCLEOTIDE SEQUENCE</scope>
    <source>
        <strain evidence="12">Stay&amp;Tobe</strain>
    </source>
</reference>
<evidence type="ECO:0000256" key="7">
    <source>
        <dbReference type="ARBA" id="ARBA00023065"/>
    </source>
</evidence>
<evidence type="ECO:0000259" key="11">
    <source>
        <dbReference type="Pfam" id="PF00520"/>
    </source>
</evidence>
<keyword evidence="13" id="KW-1185">Reference proteome</keyword>
<feature type="domain" description="Ion transport" evidence="11">
    <location>
        <begin position="5"/>
        <end position="125"/>
    </location>
</feature>
<protein>
    <recommendedName>
        <fullName evidence="11">Ion transport domain-containing protein</fullName>
    </recommendedName>
</protein>
<proteinExistence type="predicted"/>
<feature type="transmembrane region" description="Helical" evidence="10">
    <location>
        <begin position="54"/>
        <end position="74"/>
    </location>
</feature>
<evidence type="ECO:0000256" key="8">
    <source>
        <dbReference type="ARBA" id="ARBA00023136"/>
    </source>
</evidence>
<organism evidence="12 13">
    <name type="scientific">Diploptera punctata</name>
    <name type="common">Pacific beetle cockroach</name>
    <dbReference type="NCBI Taxonomy" id="6984"/>
    <lineage>
        <taxon>Eukaryota</taxon>
        <taxon>Metazoa</taxon>
        <taxon>Ecdysozoa</taxon>
        <taxon>Arthropoda</taxon>
        <taxon>Hexapoda</taxon>
        <taxon>Insecta</taxon>
        <taxon>Pterygota</taxon>
        <taxon>Neoptera</taxon>
        <taxon>Polyneoptera</taxon>
        <taxon>Dictyoptera</taxon>
        <taxon>Blattodea</taxon>
        <taxon>Blaberoidea</taxon>
        <taxon>Blaberidae</taxon>
        <taxon>Diplopterinae</taxon>
        <taxon>Diploptera</taxon>
    </lineage>
</organism>
<gene>
    <name evidence="12" type="ORF">L9F63_019880</name>
</gene>
<reference evidence="12" key="2">
    <citation type="submission" date="2023-05" db="EMBL/GenBank/DDBJ databases">
        <authorList>
            <person name="Fouks B."/>
        </authorList>
    </citation>
    <scope>NUCLEOTIDE SEQUENCE</scope>
    <source>
        <strain evidence="12">Stay&amp;Tobe</strain>
        <tissue evidence="12">Testes</tissue>
    </source>
</reference>
<keyword evidence="8 10" id="KW-0472">Membrane</keyword>
<dbReference type="EMBL" id="JASPKZ010007153">
    <property type="protein sequence ID" value="KAJ9586480.1"/>
    <property type="molecule type" value="Genomic_DNA"/>
</dbReference>
<evidence type="ECO:0000256" key="6">
    <source>
        <dbReference type="ARBA" id="ARBA00023043"/>
    </source>
</evidence>
<evidence type="ECO:0000256" key="10">
    <source>
        <dbReference type="SAM" id="Phobius"/>
    </source>
</evidence>
<feature type="non-terminal residue" evidence="12">
    <location>
        <position position="1"/>
    </location>
</feature>
<dbReference type="InterPro" id="IPR005821">
    <property type="entry name" value="Ion_trans_dom"/>
</dbReference>
<sequence>NNTGRLPKLSKNIEMLKTVSKNYCWFLLSYIFLIIAFAFSFYRLLHKKNEGKNGFYMTPWLAILKTFVMMMGEFEASNFLPHIRNSENAVTCFWLFSLFVFLIAMVLLNLLTGLAVSDTHTIKANARQL</sequence>
<accession>A0AAD8EDG1</accession>
<dbReference type="Pfam" id="PF00520">
    <property type="entry name" value="Ion_trans"/>
    <property type="match status" value="1"/>
</dbReference>
<feature type="transmembrane region" description="Helical" evidence="10">
    <location>
        <begin position="25"/>
        <end position="42"/>
    </location>
</feature>
<dbReference type="GO" id="GO:0005216">
    <property type="term" value="F:monoatomic ion channel activity"/>
    <property type="evidence" value="ECO:0007669"/>
    <property type="project" value="InterPro"/>
</dbReference>
<keyword evidence="9" id="KW-0407">Ion channel</keyword>
<keyword evidence="4" id="KW-0677">Repeat</keyword>
<dbReference type="AlphaFoldDB" id="A0AAD8EDG1"/>
<dbReference type="PANTHER" id="PTHR47143">
    <property type="entry name" value="TRANSIENT RECEPTOR POTENTIAL CATION CHANNEL PROTEIN PAINLESS"/>
    <property type="match status" value="1"/>
</dbReference>